<proteinExistence type="predicted"/>
<reference evidence="1" key="2">
    <citation type="submission" date="2020-07" db="EMBL/GenBank/DDBJ databases">
        <authorList>
            <person name="Vera ALvarez R."/>
            <person name="Arias-Moreno D.M."/>
            <person name="Jimenez-Jacinto V."/>
            <person name="Jimenez-Bremont J.F."/>
            <person name="Swaminathan K."/>
            <person name="Moose S.P."/>
            <person name="Guerrero-Gonzalez M.L."/>
            <person name="Marino-Ramirez L."/>
            <person name="Landsman D."/>
            <person name="Rodriguez-Kessler M."/>
            <person name="Delgado-Sanchez P."/>
        </authorList>
    </citation>
    <scope>NUCLEOTIDE SEQUENCE</scope>
    <source>
        <tissue evidence="1">Cladode</tissue>
    </source>
</reference>
<protein>
    <submittedName>
        <fullName evidence="1">Uncharacterized protein</fullName>
    </submittedName>
</protein>
<sequence>MARCCNSRKRLPLYCTIISFILCEQAGNREESFNRATKHIARVVTSELWRLTATSIASTASDSVTVTGSSISSIPTLLTNISPYSPMHQTATLIRVSCSVDA</sequence>
<organism evidence="1">
    <name type="scientific">Opuntia streptacantha</name>
    <name type="common">Prickly pear cactus</name>
    <name type="synonym">Opuntia cardona</name>
    <dbReference type="NCBI Taxonomy" id="393608"/>
    <lineage>
        <taxon>Eukaryota</taxon>
        <taxon>Viridiplantae</taxon>
        <taxon>Streptophyta</taxon>
        <taxon>Embryophyta</taxon>
        <taxon>Tracheophyta</taxon>
        <taxon>Spermatophyta</taxon>
        <taxon>Magnoliopsida</taxon>
        <taxon>eudicotyledons</taxon>
        <taxon>Gunneridae</taxon>
        <taxon>Pentapetalae</taxon>
        <taxon>Caryophyllales</taxon>
        <taxon>Cactineae</taxon>
        <taxon>Cactaceae</taxon>
        <taxon>Opuntioideae</taxon>
        <taxon>Opuntia</taxon>
    </lineage>
</organism>
<name>A0A7C9DS48_OPUST</name>
<dbReference type="EMBL" id="GISG01150474">
    <property type="protein sequence ID" value="MBA4647423.1"/>
    <property type="molecule type" value="Transcribed_RNA"/>
</dbReference>
<accession>A0A7C9DS48</accession>
<evidence type="ECO:0000313" key="1">
    <source>
        <dbReference type="EMBL" id="MBA4647423.1"/>
    </source>
</evidence>
<reference evidence="1" key="1">
    <citation type="journal article" date="2013" name="J. Plant Res.">
        <title>Effect of fungi and light on seed germination of three Opuntia species from semiarid lands of central Mexico.</title>
        <authorList>
            <person name="Delgado-Sanchez P."/>
            <person name="Jimenez-Bremont J.F."/>
            <person name="Guerrero-Gonzalez Mde L."/>
            <person name="Flores J."/>
        </authorList>
    </citation>
    <scope>NUCLEOTIDE SEQUENCE</scope>
    <source>
        <tissue evidence="1">Cladode</tissue>
    </source>
</reference>
<dbReference type="AlphaFoldDB" id="A0A7C9DS48"/>